<sequence>MNDPWKTDEMRQPPGHLLLVVMYSPPYETLLLLLVKNNQIWLGSACAPKEEDEGIGLRHDL</sequence>
<protein>
    <submittedName>
        <fullName evidence="1">Uncharacterized protein</fullName>
    </submittedName>
</protein>
<gene>
    <name evidence="1" type="ORF">AMTR_s00033p00141910</name>
</gene>
<dbReference type="AlphaFoldDB" id="U5CVU0"/>
<accession>U5CVU0</accession>
<keyword evidence="2" id="KW-1185">Reference proteome</keyword>
<dbReference type="EMBL" id="KI392557">
    <property type="protein sequence ID" value="ERN14244.1"/>
    <property type="molecule type" value="Genomic_DNA"/>
</dbReference>
<name>U5CVU0_AMBTC</name>
<reference evidence="2" key="1">
    <citation type="journal article" date="2013" name="Science">
        <title>The Amborella genome and the evolution of flowering plants.</title>
        <authorList>
            <consortium name="Amborella Genome Project"/>
        </authorList>
    </citation>
    <scope>NUCLEOTIDE SEQUENCE [LARGE SCALE GENOMIC DNA]</scope>
</reference>
<dbReference type="Proteomes" id="UP000017836">
    <property type="component" value="Unassembled WGS sequence"/>
</dbReference>
<evidence type="ECO:0000313" key="1">
    <source>
        <dbReference type="EMBL" id="ERN14244.1"/>
    </source>
</evidence>
<dbReference type="Gramene" id="ERN14244">
    <property type="protein sequence ID" value="ERN14244"/>
    <property type="gene ID" value="AMTR_s00033p00141910"/>
</dbReference>
<proteinExistence type="predicted"/>
<evidence type="ECO:0000313" key="2">
    <source>
        <dbReference type="Proteomes" id="UP000017836"/>
    </source>
</evidence>
<dbReference type="HOGENOM" id="CLU_2925658_0_0_1"/>
<organism evidence="1 2">
    <name type="scientific">Amborella trichopoda</name>
    <dbReference type="NCBI Taxonomy" id="13333"/>
    <lineage>
        <taxon>Eukaryota</taxon>
        <taxon>Viridiplantae</taxon>
        <taxon>Streptophyta</taxon>
        <taxon>Embryophyta</taxon>
        <taxon>Tracheophyta</taxon>
        <taxon>Spermatophyta</taxon>
        <taxon>Magnoliopsida</taxon>
        <taxon>Amborellales</taxon>
        <taxon>Amborellaceae</taxon>
        <taxon>Amborella</taxon>
    </lineage>
</organism>